<keyword evidence="2" id="KW-1133">Transmembrane helix</keyword>
<evidence type="ECO:0000256" key="2">
    <source>
        <dbReference type="SAM" id="Phobius"/>
    </source>
</evidence>
<accession>A0A6G1GH70</accession>
<dbReference type="Proteomes" id="UP000504638">
    <property type="component" value="Unplaced"/>
</dbReference>
<evidence type="ECO:0000313" key="3">
    <source>
        <dbReference type="EMBL" id="KAF1817354.1"/>
    </source>
</evidence>
<reference evidence="5" key="2">
    <citation type="submission" date="2020-04" db="EMBL/GenBank/DDBJ databases">
        <authorList>
            <consortium name="NCBI Genome Project"/>
        </authorList>
    </citation>
    <scope>NUCLEOTIDE SEQUENCE</scope>
    <source>
        <strain evidence="5">CBS 781.70</strain>
    </source>
</reference>
<dbReference type="EMBL" id="ML975149">
    <property type="protein sequence ID" value="KAF1817354.1"/>
    <property type="molecule type" value="Genomic_DNA"/>
</dbReference>
<keyword evidence="4" id="KW-1185">Reference proteome</keyword>
<keyword evidence="2" id="KW-0472">Membrane</keyword>
<proteinExistence type="predicted"/>
<feature type="region of interest" description="Disordered" evidence="1">
    <location>
        <begin position="84"/>
        <end position="154"/>
    </location>
</feature>
<protein>
    <submittedName>
        <fullName evidence="3 5">Uncharacterized protein</fullName>
    </submittedName>
</protein>
<reference evidence="3 5" key="1">
    <citation type="submission" date="2020-01" db="EMBL/GenBank/DDBJ databases">
        <authorList>
            <consortium name="DOE Joint Genome Institute"/>
            <person name="Haridas S."/>
            <person name="Albert R."/>
            <person name="Binder M."/>
            <person name="Bloem J."/>
            <person name="Labutti K."/>
            <person name="Salamov A."/>
            <person name="Andreopoulos B."/>
            <person name="Baker S.E."/>
            <person name="Barry K."/>
            <person name="Bills G."/>
            <person name="Bluhm B.H."/>
            <person name="Cannon C."/>
            <person name="Castanera R."/>
            <person name="Culley D.E."/>
            <person name="Daum C."/>
            <person name="Ezra D."/>
            <person name="Gonzalez J.B."/>
            <person name="Henrissat B."/>
            <person name="Kuo A."/>
            <person name="Liang C."/>
            <person name="Lipzen A."/>
            <person name="Lutzoni F."/>
            <person name="Magnuson J."/>
            <person name="Mondo S."/>
            <person name="Nolan M."/>
            <person name="Ohm R."/>
            <person name="Pangilinan J."/>
            <person name="Park H.-J."/>
            <person name="Ramirez L."/>
            <person name="Alfaro M."/>
            <person name="Sun H."/>
            <person name="Tritt A."/>
            <person name="Yoshinaga Y."/>
            <person name="Zwiers L.-H."/>
            <person name="Turgeon B.G."/>
            <person name="Goodwin S.B."/>
            <person name="Spatafora J.W."/>
            <person name="Crous P.W."/>
            <person name="Grigoriev I.V."/>
        </authorList>
    </citation>
    <scope>NUCLEOTIDE SEQUENCE</scope>
    <source>
        <strain evidence="3 5">CBS 781.70</strain>
    </source>
</reference>
<dbReference type="AlphaFoldDB" id="A0A6G1GH70"/>
<evidence type="ECO:0000313" key="4">
    <source>
        <dbReference type="Proteomes" id="UP000504638"/>
    </source>
</evidence>
<gene>
    <name evidence="3 5" type="ORF">P152DRAFT_445455</name>
</gene>
<feature type="transmembrane region" description="Helical" evidence="2">
    <location>
        <begin position="52"/>
        <end position="77"/>
    </location>
</feature>
<feature type="compositionally biased region" description="Basic and acidic residues" evidence="1">
    <location>
        <begin position="94"/>
        <end position="109"/>
    </location>
</feature>
<organism evidence="3">
    <name type="scientific">Eremomyces bilateralis CBS 781.70</name>
    <dbReference type="NCBI Taxonomy" id="1392243"/>
    <lineage>
        <taxon>Eukaryota</taxon>
        <taxon>Fungi</taxon>
        <taxon>Dikarya</taxon>
        <taxon>Ascomycota</taxon>
        <taxon>Pezizomycotina</taxon>
        <taxon>Dothideomycetes</taxon>
        <taxon>Dothideomycetes incertae sedis</taxon>
        <taxon>Eremomycetales</taxon>
        <taxon>Eremomycetaceae</taxon>
        <taxon>Eremomyces</taxon>
    </lineage>
</organism>
<feature type="compositionally biased region" description="Basic and acidic residues" evidence="1">
    <location>
        <begin position="124"/>
        <end position="134"/>
    </location>
</feature>
<evidence type="ECO:0000313" key="5">
    <source>
        <dbReference type="RefSeq" id="XP_033538985.1"/>
    </source>
</evidence>
<sequence length="169" mass="18171">MAPTTSAIPLTDKTTNSIRSTSPIHTATWSSVYPAYFGRFPNAANHVSIPSWIGATVGAATAGLVFGLLITGCAVFLRSQRTPSKSAMKRTAHHSREALASRSSMHPDFRGPPTSRYLSPVVEESLRGKEKESEDGQGVGHSTAREGSFTPGFVEVSQETYGRYNVGKR</sequence>
<keyword evidence="2" id="KW-0812">Transmembrane</keyword>
<dbReference type="RefSeq" id="XP_033538985.1">
    <property type="nucleotide sequence ID" value="XM_033677858.1"/>
</dbReference>
<evidence type="ECO:0000256" key="1">
    <source>
        <dbReference type="SAM" id="MobiDB-lite"/>
    </source>
</evidence>
<name>A0A6G1GH70_9PEZI</name>
<reference evidence="5" key="3">
    <citation type="submission" date="2025-04" db="UniProtKB">
        <authorList>
            <consortium name="RefSeq"/>
        </authorList>
    </citation>
    <scope>IDENTIFICATION</scope>
    <source>
        <strain evidence="5">CBS 781.70</strain>
    </source>
</reference>
<dbReference type="GeneID" id="54418428"/>